<evidence type="ECO:0000256" key="13">
    <source>
        <dbReference type="SAM" id="Phobius"/>
    </source>
</evidence>
<dbReference type="InterPro" id="IPR027359">
    <property type="entry name" value="Volt_channel_dom_sf"/>
</dbReference>
<evidence type="ECO:0000256" key="4">
    <source>
        <dbReference type="ARBA" id="ARBA00022692"/>
    </source>
</evidence>
<feature type="domain" description="Ion transport" evidence="14">
    <location>
        <begin position="12"/>
        <end position="209"/>
    </location>
</feature>
<evidence type="ECO:0000256" key="5">
    <source>
        <dbReference type="ARBA" id="ARBA00022826"/>
    </source>
</evidence>
<proteinExistence type="predicted"/>
<evidence type="ECO:0000256" key="11">
    <source>
        <dbReference type="ARBA" id="ARBA00023303"/>
    </source>
</evidence>
<evidence type="ECO:0000256" key="10">
    <source>
        <dbReference type="ARBA" id="ARBA00023136"/>
    </source>
</evidence>
<dbReference type="Gene3D" id="1.20.5.110">
    <property type="match status" value="1"/>
</dbReference>
<keyword evidence="8 13" id="KW-1133">Transmembrane helix</keyword>
<dbReference type="SUPFAM" id="SSF81324">
    <property type="entry name" value="Voltage-gated potassium channels"/>
    <property type="match status" value="1"/>
</dbReference>
<comment type="caution">
    <text evidence="15">The sequence shown here is derived from an EMBL/GenBank/DDBJ whole genome shotgun (WGS) entry which is preliminary data.</text>
</comment>
<evidence type="ECO:0000256" key="8">
    <source>
        <dbReference type="ARBA" id="ARBA00022989"/>
    </source>
</evidence>
<evidence type="ECO:0000256" key="9">
    <source>
        <dbReference type="ARBA" id="ARBA00023065"/>
    </source>
</evidence>
<protein>
    <submittedName>
        <fullName evidence="15">Voltage-gated potassium channel</fullName>
    </submittedName>
</protein>
<dbReference type="GO" id="GO:0034220">
    <property type="term" value="P:monoatomic ion transmembrane transport"/>
    <property type="evidence" value="ECO:0007669"/>
    <property type="project" value="UniProtKB-KW"/>
</dbReference>
<feature type="transmembrane region" description="Helical" evidence="13">
    <location>
        <begin position="155"/>
        <end position="173"/>
    </location>
</feature>
<keyword evidence="4 13" id="KW-0812">Transmembrane</keyword>
<feature type="transmembrane region" description="Helical" evidence="13">
    <location>
        <begin position="122"/>
        <end position="143"/>
    </location>
</feature>
<dbReference type="PRINTS" id="PR00169">
    <property type="entry name" value="KCHANNEL"/>
</dbReference>
<dbReference type="Proteomes" id="UP000199598">
    <property type="component" value="Unassembled WGS sequence"/>
</dbReference>
<dbReference type="InterPro" id="IPR028325">
    <property type="entry name" value="VG_K_chnl"/>
</dbReference>
<dbReference type="Gene3D" id="1.10.287.70">
    <property type="match status" value="1"/>
</dbReference>
<keyword evidence="16" id="KW-1185">Reference proteome</keyword>
<keyword evidence="9" id="KW-0406">Ion transport</keyword>
<dbReference type="InterPro" id="IPR005821">
    <property type="entry name" value="Ion_trans_dom"/>
</dbReference>
<evidence type="ECO:0000313" key="16">
    <source>
        <dbReference type="Proteomes" id="UP000199598"/>
    </source>
</evidence>
<dbReference type="PANTHER" id="PTHR11537:SF254">
    <property type="entry name" value="POTASSIUM VOLTAGE-GATED CHANNEL PROTEIN SHAB"/>
    <property type="match status" value="1"/>
</dbReference>
<dbReference type="PANTHER" id="PTHR11537">
    <property type="entry name" value="VOLTAGE-GATED POTASSIUM CHANNEL"/>
    <property type="match status" value="1"/>
</dbReference>
<keyword evidence="3" id="KW-0633">Potassium transport</keyword>
<organism evidence="15 16">
    <name type="scientific">Pseudovibrio ascidiaceicola</name>
    <dbReference type="NCBI Taxonomy" id="285279"/>
    <lineage>
        <taxon>Bacteria</taxon>
        <taxon>Pseudomonadati</taxon>
        <taxon>Pseudomonadota</taxon>
        <taxon>Alphaproteobacteria</taxon>
        <taxon>Hyphomicrobiales</taxon>
        <taxon>Stappiaceae</taxon>
        <taxon>Pseudovibrio</taxon>
    </lineage>
</organism>
<keyword evidence="5" id="KW-0631">Potassium channel</keyword>
<dbReference type="Pfam" id="PF00520">
    <property type="entry name" value="Ion_trans"/>
    <property type="match status" value="1"/>
</dbReference>
<sequence length="252" mass="28467">MNQRSLQTAPHLFDFFIVILSIYVIAALLIQDAMHLDAETITLLIYADTAICGIFFIDFLIRFIKAERKVDFMKWGWIDLVSSIPLVDPLRYGRVIRLFRIIRAIRASHTIVRYIYNKRTNSVLTLVFISSILIVILAAIAVLQVEKNAEGANILTLRNAIWWAFVTITTVGYGDFFPVSPVGRVIAAFLMTVGVGMFASLTGTIVANLFINENKETDTKDLQALEAKLDALHIELAEMRRELSKQKESSQI</sequence>
<feature type="transmembrane region" description="Helical" evidence="13">
    <location>
        <begin position="185"/>
        <end position="211"/>
    </location>
</feature>
<keyword evidence="12" id="KW-0175">Coiled coil</keyword>
<feature type="coiled-coil region" evidence="12">
    <location>
        <begin position="215"/>
        <end position="249"/>
    </location>
</feature>
<evidence type="ECO:0000256" key="6">
    <source>
        <dbReference type="ARBA" id="ARBA00022882"/>
    </source>
</evidence>
<keyword evidence="10 13" id="KW-0472">Membrane</keyword>
<reference evidence="15 16" key="1">
    <citation type="submission" date="2016-10" db="EMBL/GenBank/DDBJ databases">
        <authorList>
            <person name="Varghese N."/>
            <person name="Submissions S."/>
        </authorList>
    </citation>
    <scope>NUCLEOTIDE SEQUENCE [LARGE SCALE GENOMIC DNA]</scope>
    <source>
        <strain evidence="15 16">DSM 16392</strain>
    </source>
</reference>
<keyword evidence="7" id="KW-0630">Potassium</keyword>
<keyword evidence="11 15" id="KW-0407">Ion channel</keyword>
<evidence type="ECO:0000259" key="14">
    <source>
        <dbReference type="Pfam" id="PF00520"/>
    </source>
</evidence>
<feature type="transmembrane region" description="Helical" evidence="13">
    <location>
        <begin position="12"/>
        <end position="31"/>
    </location>
</feature>
<feature type="transmembrane region" description="Helical" evidence="13">
    <location>
        <begin position="43"/>
        <end position="64"/>
    </location>
</feature>
<evidence type="ECO:0000256" key="1">
    <source>
        <dbReference type="ARBA" id="ARBA00004141"/>
    </source>
</evidence>
<dbReference type="RefSeq" id="WP_093521983.1">
    <property type="nucleotide sequence ID" value="NZ_FOSK01000011.1"/>
</dbReference>
<evidence type="ECO:0000256" key="2">
    <source>
        <dbReference type="ARBA" id="ARBA00022448"/>
    </source>
</evidence>
<accession>A0A1I4DDI0</accession>
<evidence type="ECO:0000256" key="3">
    <source>
        <dbReference type="ARBA" id="ARBA00022538"/>
    </source>
</evidence>
<evidence type="ECO:0000256" key="7">
    <source>
        <dbReference type="ARBA" id="ARBA00022958"/>
    </source>
</evidence>
<dbReference type="EMBL" id="FOSK01000011">
    <property type="protein sequence ID" value="SFK89981.1"/>
    <property type="molecule type" value="Genomic_DNA"/>
</dbReference>
<dbReference type="Gene3D" id="1.20.120.350">
    <property type="entry name" value="Voltage-gated potassium channels. Chain C"/>
    <property type="match status" value="1"/>
</dbReference>
<keyword evidence="2" id="KW-0813">Transport</keyword>
<gene>
    <name evidence="15" type="ORF">SAMN04488518_11158</name>
</gene>
<evidence type="ECO:0000256" key="12">
    <source>
        <dbReference type="SAM" id="Coils"/>
    </source>
</evidence>
<name>A0A1I4DDI0_9HYPH</name>
<evidence type="ECO:0000313" key="15">
    <source>
        <dbReference type="EMBL" id="SFK89981.1"/>
    </source>
</evidence>
<comment type="subcellular location">
    <subcellularLocation>
        <location evidence="1">Membrane</location>
        <topology evidence="1">Multi-pass membrane protein</topology>
    </subcellularLocation>
</comment>
<keyword evidence="6" id="KW-0851">Voltage-gated channel</keyword>